<feature type="compositionally biased region" description="Acidic residues" evidence="10">
    <location>
        <begin position="193"/>
        <end position="225"/>
    </location>
</feature>
<keyword evidence="4 9" id="KW-0378">Hydrolase</keyword>
<organism evidence="13 14">
    <name type="scientific">Persicimonas caeni</name>
    <dbReference type="NCBI Taxonomy" id="2292766"/>
    <lineage>
        <taxon>Bacteria</taxon>
        <taxon>Deltaproteobacteria</taxon>
        <taxon>Bradymonadales</taxon>
        <taxon>Bradymonadaceae</taxon>
        <taxon>Persicimonas</taxon>
    </lineage>
</organism>
<dbReference type="SMART" id="SM00963">
    <property type="entry name" value="SRP54_N"/>
    <property type="match status" value="1"/>
</dbReference>
<feature type="region of interest" description="Disordered" evidence="10">
    <location>
        <begin position="126"/>
        <end position="324"/>
    </location>
</feature>
<feature type="binding site" evidence="9">
    <location>
        <begin position="570"/>
        <end position="573"/>
    </location>
    <ligand>
        <name>GTP</name>
        <dbReference type="ChEBI" id="CHEBI:37565"/>
    </ligand>
</feature>
<evidence type="ECO:0000256" key="10">
    <source>
        <dbReference type="SAM" id="MobiDB-lite"/>
    </source>
</evidence>
<evidence type="ECO:0000256" key="3">
    <source>
        <dbReference type="ARBA" id="ARBA00022741"/>
    </source>
</evidence>
<dbReference type="InterPro" id="IPR004390">
    <property type="entry name" value="SR_rcpt_FtsY"/>
</dbReference>
<comment type="subcellular location">
    <subcellularLocation>
        <location evidence="9">Cell membrane</location>
        <topology evidence="9">Peripheral membrane protein</topology>
        <orientation evidence="9">Cytoplasmic side</orientation>
    </subcellularLocation>
    <subcellularLocation>
        <location evidence="9">Cytoplasm</location>
    </subcellularLocation>
</comment>
<feature type="domain" description="SRP54-type proteins GTP-binding" evidence="12">
    <location>
        <begin position="591"/>
        <end position="604"/>
    </location>
</feature>
<keyword evidence="6 9" id="KW-0472">Membrane</keyword>
<accession>A0A4Y6Q190</accession>
<dbReference type="HAMAP" id="MF_00920">
    <property type="entry name" value="FtsY"/>
    <property type="match status" value="1"/>
</dbReference>
<evidence type="ECO:0000313" key="13">
    <source>
        <dbReference type="EMBL" id="QDG54344.1"/>
    </source>
</evidence>
<dbReference type="InterPro" id="IPR036225">
    <property type="entry name" value="SRP/SRP_N"/>
</dbReference>
<feature type="compositionally biased region" description="Basic and acidic residues" evidence="10">
    <location>
        <begin position="132"/>
        <end position="162"/>
    </location>
</feature>
<dbReference type="AlphaFoldDB" id="A0A4Y6Q190"/>
<evidence type="ECO:0000256" key="2">
    <source>
        <dbReference type="ARBA" id="ARBA00022490"/>
    </source>
</evidence>
<dbReference type="GO" id="GO:0005737">
    <property type="term" value="C:cytoplasm"/>
    <property type="evidence" value="ECO:0007669"/>
    <property type="project" value="UniProtKB-SubCell"/>
</dbReference>
<dbReference type="PANTHER" id="PTHR43134:SF1">
    <property type="entry name" value="SIGNAL RECOGNITION PARTICLE RECEPTOR SUBUNIT ALPHA"/>
    <property type="match status" value="1"/>
</dbReference>
<proteinExistence type="inferred from homology"/>
<keyword evidence="1 9" id="KW-1003">Cell membrane</keyword>
<evidence type="ECO:0000256" key="6">
    <source>
        <dbReference type="ARBA" id="ARBA00023136"/>
    </source>
</evidence>
<dbReference type="SUPFAM" id="SSF47364">
    <property type="entry name" value="Domain of the SRP/SRP receptor G-proteins"/>
    <property type="match status" value="1"/>
</dbReference>
<dbReference type="Pfam" id="PF00448">
    <property type="entry name" value="SRP54"/>
    <property type="match status" value="1"/>
</dbReference>
<comment type="function">
    <text evidence="9">Involved in targeting and insertion of nascent membrane proteins into the cytoplasmic membrane. Acts as a receptor for the complex formed by the signal recognition particle (SRP) and the ribosome-nascent chain (RNC).</text>
</comment>
<dbReference type="Proteomes" id="UP000315995">
    <property type="component" value="Chromosome"/>
</dbReference>
<reference evidence="13 14" key="1">
    <citation type="submission" date="2019-06" db="EMBL/GenBank/DDBJ databases">
        <title>Persicimonas caeni gen. nov., sp. nov., a predatory bacterium isolated from solar saltern.</title>
        <authorList>
            <person name="Wang S."/>
        </authorList>
    </citation>
    <scope>NUCLEOTIDE SEQUENCE [LARGE SCALE GENOMIC DNA]</scope>
    <source>
        <strain evidence="13 14">YN101</strain>
    </source>
</reference>
<dbReference type="Gene3D" id="1.20.120.140">
    <property type="entry name" value="Signal recognition particle SRP54, nucleotide-binding domain"/>
    <property type="match status" value="1"/>
</dbReference>
<evidence type="ECO:0000256" key="1">
    <source>
        <dbReference type="ARBA" id="ARBA00022475"/>
    </source>
</evidence>
<feature type="transmembrane region" description="Helical" evidence="11">
    <location>
        <begin position="47"/>
        <end position="67"/>
    </location>
</feature>
<comment type="similarity">
    <text evidence="9">Belongs to the GTP-binding SRP family. FtsY subfamily.</text>
</comment>
<dbReference type="Pfam" id="PF02881">
    <property type="entry name" value="SRP54_N"/>
    <property type="match status" value="1"/>
</dbReference>
<dbReference type="Gene3D" id="3.40.50.300">
    <property type="entry name" value="P-loop containing nucleotide triphosphate hydrolases"/>
    <property type="match status" value="1"/>
</dbReference>
<feature type="compositionally biased region" description="Basic and acidic residues" evidence="10">
    <location>
        <begin position="177"/>
        <end position="192"/>
    </location>
</feature>
<feature type="compositionally biased region" description="Basic and acidic residues" evidence="10">
    <location>
        <begin position="279"/>
        <end position="288"/>
    </location>
</feature>
<dbReference type="NCBIfam" id="TIGR00064">
    <property type="entry name" value="ftsY"/>
    <property type="match status" value="1"/>
</dbReference>
<keyword evidence="7 9" id="KW-0675">Receptor</keyword>
<dbReference type="GO" id="GO:0005886">
    <property type="term" value="C:plasma membrane"/>
    <property type="evidence" value="ECO:0007669"/>
    <property type="project" value="UniProtKB-SubCell"/>
</dbReference>
<sequence length="618" mass="67503">MRGPCCASTLSISEFSGLLQDSCMTTLIPNLASVLVLAQAEGGLDPVTIGLIALAVVVLIILVFAVVRSLSKPEKPEITERRPPTEEGKVPTKDVLEERMEVEEPVEITDDMSLAEIKRIKAARVKGKGKRRETAAEATERAKREREEAERKAKEAAEKAEAEEAEEAPEEPVEQEEPVKEPVEEEKPAEEEKPVEEEEPAEEEPVEEEPAEEEPTEQEEPEVVEGPDVSEGTEVAEGPEVGEGADVTEGAEVTEAPESERKVKRKLPRPLPKPKKRPKPEPEVREEPEAPEEEPEPVADEEPEPAVEEKPAPEPEASEPKTLAQGLEKTRSGFIDRLSNLFSSEKLDEDIVDDVEEILFTADIGPHVAQEILMAVEEGLSGEEKRDPGRIWGFIRDYCAKLLKAHEEPLDLDSAKPYVMLVVGVNGAGKTTTIGKMASKYRDQGKSVLLVAGDTFRAGAVDQLAIWAERTDMPIHQGEQDADPSAVMYAGIERGIEEDVDVIICDTSGRLQTNVNLMDELAKMARVSGKALDGAPHETMLVLDANTGQNAIIQAKKFNEAVEISGIALTKLDGTARGGVILGICDELEAPVRYIGIGESVEDLREFDADEFVEALFM</sequence>
<dbReference type="SUPFAM" id="SSF52540">
    <property type="entry name" value="P-loop containing nucleoside triphosphate hydrolases"/>
    <property type="match status" value="1"/>
</dbReference>
<evidence type="ECO:0000256" key="7">
    <source>
        <dbReference type="ARBA" id="ARBA00023170"/>
    </source>
</evidence>
<name>A0A4Y6Q190_PERCE</name>
<dbReference type="OrthoDB" id="9804720at2"/>
<evidence type="ECO:0000313" key="14">
    <source>
        <dbReference type="Proteomes" id="UP000315995"/>
    </source>
</evidence>
<protein>
    <recommendedName>
        <fullName evidence="9">Signal recognition particle receptor FtsY</fullName>
        <shortName evidence="9">SRP receptor</shortName>
        <ecNumber evidence="9">3.6.5.4</ecNumber>
    </recommendedName>
</protein>
<dbReference type="SMART" id="SM00382">
    <property type="entry name" value="AAA"/>
    <property type="match status" value="1"/>
</dbReference>
<keyword evidence="11" id="KW-0812">Transmembrane</keyword>
<dbReference type="GO" id="GO:0005047">
    <property type="term" value="F:signal recognition particle binding"/>
    <property type="evidence" value="ECO:0007669"/>
    <property type="project" value="TreeGrafter"/>
</dbReference>
<dbReference type="GO" id="GO:0005525">
    <property type="term" value="F:GTP binding"/>
    <property type="evidence" value="ECO:0007669"/>
    <property type="project" value="UniProtKB-UniRule"/>
</dbReference>
<feature type="binding site" evidence="9">
    <location>
        <begin position="506"/>
        <end position="510"/>
    </location>
    <ligand>
        <name>GTP</name>
        <dbReference type="ChEBI" id="CHEBI:37565"/>
    </ligand>
</feature>
<keyword evidence="11" id="KW-1133">Transmembrane helix</keyword>
<dbReference type="InterPro" id="IPR027417">
    <property type="entry name" value="P-loop_NTPase"/>
</dbReference>
<evidence type="ECO:0000256" key="5">
    <source>
        <dbReference type="ARBA" id="ARBA00023134"/>
    </source>
</evidence>
<accession>A0A5B8YC85</accession>
<feature type="compositionally biased region" description="Acidic residues" evidence="10">
    <location>
        <begin position="163"/>
        <end position="176"/>
    </location>
</feature>
<dbReference type="PROSITE" id="PS00300">
    <property type="entry name" value="SRP54"/>
    <property type="match status" value="1"/>
</dbReference>
<dbReference type="EC" id="3.6.5.4" evidence="9"/>
<comment type="subunit">
    <text evidence="9">Part of the signal recognition particle protein translocation system, which is composed of SRP and FtsY.</text>
</comment>
<keyword evidence="2 9" id="KW-0963">Cytoplasm</keyword>
<dbReference type="EMBL" id="CP041186">
    <property type="protein sequence ID" value="QDG54344.1"/>
    <property type="molecule type" value="Genomic_DNA"/>
</dbReference>
<evidence type="ECO:0000256" key="9">
    <source>
        <dbReference type="HAMAP-Rule" id="MF_00920"/>
    </source>
</evidence>
<feature type="compositionally biased region" description="Acidic residues" evidence="10">
    <location>
        <begin position="289"/>
        <end position="306"/>
    </location>
</feature>
<gene>
    <name evidence="9 13" type="primary">ftsY</name>
    <name evidence="13" type="ORF">FIV42_27440</name>
</gene>
<dbReference type="CDD" id="cd17874">
    <property type="entry name" value="FtsY"/>
    <property type="match status" value="1"/>
</dbReference>
<dbReference type="GO" id="GO:0003924">
    <property type="term" value="F:GTPase activity"/>
    <property type="evidence" value="ECO:0007669"/>
    <property type="project" value="UniProtKB-UniRule"/>
</dbReference>
<dbReference type="InterPro" id="IPR000897">
    <property type="entry name" value="SRP54_GTPase_dom"/>
</dbReference>
<evidence type="ECO:0000256" key="11">
    <source>
        <dbReference type="SAM" id="Phobius"/>
    </source>
</evidence>
<dbReference type="PANTHER" id="PTHR43134">
    <property type="entry name" value="SIGNAL RECOGNITION PARTICLE RECEPTOR SUBUNIT ALPHA"/>
    <property type="match status" value="1"/>
</dbReference>
<dbReference type="GO" id="GO:0006614">
    <property type="term" value="P:SRP-dependent cotranslational protein targeting to membrane"/>
    <property type="evidence" value="ECO:0007669"/>
    <property type="project" value="InterPro"/>
</dbReference>
<dbReference type="SMART" id="SM00962">
    <property type="entry name" value="SRP54"/>
    <property type="match status" value="1"/>
</dbReference>
<comment type="catalytic activity">
    <reaction evidence="8 9">
        <text>GTP + H2O = GDP + phosphate + H(+)</text>
        <dbReference type="Rhea" id="RHEA:19669"/>
        <dbReference type="ChEBI" id="CHEBI:15377"/>
        <dbReference type="ChEBI" id="CHEBI:15378"/>
        <dbReference type="ChEBI" id="CHEBI:37565"/>
        <dbReference type="ChEBI" id="CHEBI:43474"/>
        <dbReference type="ChEBI" id="CHEBI:58189"/>
        <dbReference type="EC" id="3.6.5.4"/>
    </reaction>
</comment>
<evidence type="ECO:0000256" key="4">
    <source>
        <dbReference type="ARBA" id="ARBA00022801"/>
    </source>
</evidence>
<feature type="compositionally biased region" description="Low complexity" evidence="10">
    <location>
        <begin position="232"/>
        <end position="245"/>
    </location>
</feature>
<feature type="binding site" evidence="9">
    <location>
        <begin position="424"/>
        <end position="431"/>
    </location>
    <ligand>
        <name>GTP</name>
        <dbReference type="ChEBI" id="CHEBI:37565"/>
    </ligand>
</feature>
<evidence type="ECO:0000256" key="8">
    <source>
        <dbReference type="ARBA" id="ARBA00048027"/>
    </source>
</evidence>
<dbReference type="InterPro" id="IPR013822">
    <property type="entry name" value="Signal_recog_particl_SRP54_hlx"/>
</dbReference>
<evidence type="ECO:0000259" key="12">
    <source>
        <dbReference type="PROSITE" id="PS00300"/>
    </source>
</evidence>
<feature type="compositionally biased region" description="Basic residues" evidence="10">
    <location>
        <begin position="262"/>
        <end position="278"/>
    </location>
</feature>
<keyword evidence="3 9" id="KW-0547">Nucleotide-binding</keyword>
<keyword evidence="5 9" id="KW-0342">GTP-binding</keyword>
<keyword evidence="14" id="KW-1185">Reference proteome</keyword>
<dbReference type="InterPro" id="IPR003593">
    <property type="entry name" value="AAA+_ATPase"/>
</dbReference>
<dbReference type="InterPro" id="IPR042101">
    <property type="entry name" value="SRP54_N_sf"/>
</dbReference>
<dbReference type="FunFam" id="3.40.50.300:FF:000053">
    <property type="entry name" value="Signal recognition particle receptor FtsY"/>
    <property type="match status" value="1"/>
</dbReference>